<dbReference type="RefSeq" id="WP_289454335.1">
    <property type="nucleotide sequence ID" value="NZ_JAUCGQ010000001.1"/>
</dbReference>
<keyword evidence="2" id="KW-0326">Glycosidase</keyword>
<dbReference type="Pfam" id="PF01156">
    <property type="entry name" value="IU_nuc_hydro"/>
    <property type="match status" value="1"/>
</dbReference>
<evidence type="ECO:0000256" key="2">
    <source>
        <dbReference type="ARBA" id="ARBA00023295"/>
    </source>
</evidence>
<evidence type="ECO:0000256" key="1">
    <source>
        <dbReference type="ARBA" id="ARBA00022801"/>
    </source>
</evidence>
<evidence type="ECO:0000259" key="3">
    <source>
        <dbReference type="Pfam" id="PF01156"/>
    </source>
</evidence>
<name>A0ABT7SEG4_9CELL</name>
<dbReference type="InterPro" id="IPR001910">
    <property type="entry name" value="Inosine/uridine_hydrolase_dom"/>
</dbReference>
<gene>
    <name evidence="4" type="ORF">QRT04_06430</name>
</gene>
<accession>A0ABT7SEG4</accession>
<feature type="domain" description="Inosine/uridine-preferring nucleoside hydrolase" evidence="3">
    <location>
        <begin position="26"/>
        <end position="264"/>
    </location>
</feature>
<dbReference type="Gene3D" id="3.90.245.10">
    <property type="entry name" value="Ribonucleoside hydrolase-like"/>
    <property type="match status" value="1"/>
</dbReference>
<dbReference type="PANTHER" id="PTHR12304:SF4">
    <property type="entry name" value="URIDINE NUCLEOSIDASE"/>
    <property type="match status" value="1"/>
</dbReference>
<dbReference type="PANTHER" id="PTHR12304">
    <property type="entry name" value="INOSINE-URIDINE PREFERRING NUCLEOSIDE HYDROLASE"/>
    <property type="match status" value="1"/>
</dbReference>
<evidence type="ECO:0000313" key="4">
    <source>
        <dbReference type="EMBL" id="MDM7854562.1"/>
    </source>
</evidence>
<dbReference type="InterPro" id="IPR023186">
    <property type="entry name" value="IUNH"/>
</dbReference>
<dbReference type="SUPFAM" id="SSF53590">
    <property type="entry name" value="Nucleoside hydrolase"/>
    <property type="match status" value="1"/>
</dbReference>
<evidence type="ECO:0000313" key="5">
    <source>
        <dbReference type="Proteomes" id="UP001529338"/>
    </source>
</evidence>
<sequence>MTTWRLGDPLPWLPARAGRTAPRLRVIVDNDFSGDPDGLVQLAHHVLSPSVDVRAVIGSRPAPEPQHEGTDQAAAAVARARELLAVMGVEAAGRLVTGSAVTMRDATSPLPSDGARRIVAEAMRDDVDTPLFVACGAGLTSIASALLIQPAIADRLTLVWIGGAEHPGLAAAPHGAPAVEYNQSIDPVAAQVVFDSALPLWQVPRDRYRQCLVSDAELRRRVGSQGTVGAFLHDAIAALVEARRRDGELLAETYALGDSPLVLLTALQSYFDRDDAANAFVTMPRPRLDAVGRYVPNPDGAAIRVYTRIETRLMFEDLFAKLADLAEWQAAAPRS</sequence>
<keyword evidence="1 4" id="KW-0378">Hydrolase</keyword>
<organism evidence="4 5">
    <name type="scientific">Cellulomonas alba</name>
    <dbReference type="NCBI Taxonomy" id="3053467"/>
    <lineage>
        <taxon>Bacteria</taxon>
        <taxon>Bacillati</taxon>
        <taxon>Actinomycetota</taxon>
        <taxon>Actinomycetes</taxon>
        <taxon>Micrococcales</taxon>
        <taxon>Cellulomonadaceae</taxon>
        <taxon>Cellulomonas</taxon>
    </lineage>
</organism>
<comment type="caution">
    <text evidence="4">The sequence shown here is derived from an EMBL/GenBank/DDBJ whole genome shotgun (WGS) entry which is preliminary data.</text>
</comment>
<reference evidence="4 5" key="1">
    <citation type="submission" date="2023-06" db="EMBL/GenBank/DDBJ databases">
        <title>Cellulomonas sp. MW4 Whole genome sequence.</title>
        <authorList>
            <person name="Park S."/>
        </authorList>
    </citation>
    <scope>NUCLEOTIDE SEQUENCE [LARGE SCALE GENOMIC DNA]</scope>
    <source>
        <strain evidence="4 5">MW4</strain>
    </source>
</reference>
<dbReference type="Proteomes" id="UP001529338">
    <property type="component" value="Unassembled WGS sequence"/>
</dbReference>
<dbReference type="EMBL" id="JAUCGQ010000001">
    <property type="protein sequence ID" value="MDM7854562.1"/>
    <property type="molecule type" value="Genomic_DNA"/>
</dbReference>
<keyword evidence="5" id="KW-1185">Reference proteome</keyword>
<protein>
    <submittedName>
        <fullName evidence="4">Nucleoside hydrolase</fullName>
    </submittedName>
</protein>
<dbReference type="GO" id="GO:0016787">
    <property type="term" value="F:hydrolase activity"/>
    <property type="evidence" value="ECO:0007669"/>
    <property type="project" value="UniProtKB-KW"/>
</dbReference>
<dbReference type="InterPro" id="IPR036452">
    <property type="entry name" value="Ribo_hydro-like"/>
</dbReference>
<proteinExistence type="predicted"/>